<dbReference type="Proteomes" id="UP000250169">
    <property type="component" value="Unassembled WGS sequence"/>
</dbReference>
<accession>A0A2X2UZP3</accession>
<proteinExistence type="predicted"/>
<reference evidence="1 2" key="1">
    <citation type="submission" date="2018-06" db="EMBL/GenBank/DDBJ databases">
        <authorList>
            <consortium name="Pathogen Informatics"/>
            <person name="Doyle S."/>
        </authorList>
    </citation>
    <scope>NUCLEOTIDE SEQUENCE [LARGE SCALE GENOMIC DNA]</scope>
    <source>
        <strain evidence="1 2">NCTC11545</strain>
    </source>
</reference>
<organism evidence="1 2">
    <name type="scientific">Capnocytophaga ochracea</name>
    <dbReference type="NCBI Taxonomy" id="1018"/>
    <lineage>
        <taxon>Bacteria</taxon>
        <taxon>Pseudomonadati</taxon>
        <taxon>Bacteroidota</taxon>
        <taxon>Flavobacteriia</taxon>
        <taxon>Flavobacteriales</taxon>
        <taxon>Flavobacteriaceae</taxon>
        <taxon>Capnocytophaga</taxon>
    </lineage>
</organism>
<evidence type="ECO:0000313" key="2">
    <source>
        <dbReference type="Proteomes" id="UP000250169"/>
    </source>
</evidence>
<dbReference type="EMBL" id="UAVS01000008">
    <property type="protein sequence ID" value="SQA94919.1"/>
    <property type="molecule type" value="Genomic_DNA"/>
</dbReference>
<name>A0A2X2UZP3_CAPOC</name>
<protein>
    <submittedName>
        <fullName evidence="1">Uncharacterized protein</fullName>
    </submittedName>
</protein>
<dbReference type="AlphaFoldDB" id="A0A2X2UZP3"/>
<sequence length="87" mass="10701">MKDYQKELLLLKERKDQLMKTINSHSFSSEKEYNLFVKENVNMFVELIKITKEIKDIQWKLMNDIERQNYLDYLKELKGKFNETESY</sequence>
<gene>
    <name evidence="1" type="ORF">NCTC11545_02122</name>
</gene>
<dbReference type="RefSeq" id="WP_111973165.1">
    <property type="nucleotide sequence ID" value="NZ_UAVS01000008.1"/>
</dbReference>
<evidence type="ECO:0000313" key="1">
    <source>
        <dbReference type="EMBL" id="SQA94919.1"/>
    </source>
</evidence>